<comment type="similarity">
    <text evidence="6">Belongs to the ABC-4 integral membrane protein family.</text>
</comment>
<gene>
    <name evidence="9" type="ORF">SAMN05444405_1217</name>
</gene>
<evidence type="ECO:0000256" key="3">
    <source>
        <dbReference type="ARBA" id="ARBA00022692"/>
    </source>
</evidence>
<organism evidence="9 10">
    <name type="scientific">Bacteroides luti</name>
    <dbReference type="NCBI Taxonomy" id="1297750"/>
    <lineage>
        <taxon>Bacteria</taxon>
        <taxon>Pseudomonadati</taxon>
        <taxon>Bacteroidota</taxon>
        <taxon>Bacteroidia</taxon>
        <taxon>Bacteroidales</taxon>
        <taxon>Bacteroidaceae</taxon>
        <taxon>Bacteroides</taxon>
    </lineage>
</organism>
<keyword evidence="2" id="KW-1003">Cell membrane</keyword>
<dbReference type="Proteomes" id="UP000184509">
    <property type="component" value="Unassembled WGS sequence"/>
</dbReference>
<dbReference type="GO" id="GO:0022857">
    <property type="term" value="F:transmembrane transporter activity"/>
    <property type="evidence" value="ECO:0007669"/>
    <property type="project" value="TreeGrafter"/>
</dbReference>
<name>A0A1M5GHW0_9BACE</name>
<dbReference type="PANTHER" id="PTHR30572:SF4">
    <property type="entry name" value="ABC TRANSPORTER PERMEASE YTRF"/>
    <property type="match status" value="1"/>
</dbReference>
<evidence type="ECO:0000313" key="10">
    <source>
        <dbReference type="Proteomes" id="UP000184509"/>
    </source>
</evidence>
<dbReference type="EMBL" id="FQTV01000021">
    <property type="protein sequence ID" value="SHG03298.1"/>
    <property type="molecule type" value="Genomic_DNA"/>
</dbReference>
<dbReference type="STRING" id="1297750.SAMN05444405_1217"/>
<reference evidence="9 10" key="1">
    <citation type="submission" date="2016-11" db="EMBL/GenBank/DDBJ databases">
        <authorList>
            <person name="Jaros S."/>
            <person name="Januszkiewicz K."/>
            <person name="Wedrychowicz H."/>
        </authorList>
    </citation>
    <scope>NUCLEOTIDE SEQUENCE [LARGE SCALE GENOMIC DNA]</scope>
    <source>
        <strain evidence="9 10">DSM 26991</strain>
    </source>
</reference>
<evidence type="ECO:0000256" key="7">
    <source>
        <dbReference type="SAM" id="Phobius"/>
    </source>
</evidence>
<evidence type="ECO:0000313" key="9">
    <source>
        <dbReference type="EMBL" id="SHG03298.1"/>
    </source>
</evidence>
<sequence length="420" mass="48148">MIKHILKQIWVQRITNSWLWMELFLVSIFLWFIIDFLYVTVNTYYTPTGFDIEHTYKVDLDQMSLESEDYIPTDKKKTTVGEDYLTIVNRIRNYPGVEAVSISSCAYPYCGANSFNNYQLDTAQVNLQLRFITPDFFRVFRVTTPDGKIESLVSNFKQKNSIVISKDADLKLMGEGRSALGKTLSQSEVDSVSKKVTGICSYIRYSEFAKKYPCAFLGNEESEMTKVNSSDYFSGLDLCIRVSPEADHNFISKFRKDMISLSRVGNFFLLDVKSFADIRDSYFKMTGDFNELKTRMAVIAFLLVNIFLGIIGTFWFRTDYRKAEMGLRLAVGSTRTSLFRLLIAEGVILLTLAIIPAGIISFNIGKADLVDVDRMDFTFVRFICGMLITYLLMAFMIILGIWYPARQAMKIQPAEVLHEQ</sequence>
<dbReference type="InterPro" id="IPR003838">
    <property type="entry name" value="ABC3_permease_C"/>
</dbReference>
<keyword evidence="5 7" id="KW-0472">Membrane</keyword>
<dbReference type="RefSeq" id="WP_073403942.1">
    <property type="nucleotide sequence ID" value="NZ_FQTV01000021.1"/>
</dbReference>
<dbReference type="AlphaFoldDB" id="A0A1M5GHW0"/>
<proteinExistence type="inferred from homology"/>
<dbReference type="PANTHER" id="PTHR30572">
    <property type="entry name" value="MEMBRANE COMPONENT OF TRANSPORTER-RELATED"/>
    <property type="match status" value="1"/>
</dbReference>
<feature type="domain" description="ABC3 transporter permease C-terminal" evidence="8">
    <location>
        <begin position="297"/>
        <end position="413"/>
    </location>
</feature>
<evidence type="ECO:0000256" key="5">
    <source>
        <dbReference type="ARBA" id="ARBA00023136"/>
    </source>
</evidence>
<feature type="transmembrane region" description="Helical" evidence="7">
    <location>
        <begin position="379"/>
        <end position="403"/>
    </location>
</feature>
<dbReference type="InterPro" id="IPR050250">
    <property type="entry name" value="Macrolide_Exporter_MacB"/>
</dbReference>
<evidence type="ECO:0000256" key="2">
    <source>
        <dbReference type="ARBA" id="ARBA00022475"/>
    </source>
</evidence>
<evidence type="ECO:0000256" key="4">
    <source>
        <dbReference type="ARBA" id="ARBA00022989"/>
    </source>
</evidence>
<feature type="transmembrane region" description="Helical" evidence="7">
    <location>
        <begin position="296"/>
        <end position="316"/>
    </location>
</feature>
<keyword evidence="3 7" id="KW-0812">Transmembrane</keyword>
<dbReference type="Pfam" id="PF02687">
    <property type="entry name" value="FtsX"/>
    <property type="match status" value="1"/>
</dbReference>
<keyword evidence="10" id="KW-1185">Reference proteome</keyword>
<keyword evidence="4 7" id="KW-1133">Transmembrane helix</keyword>
<evidence type="ECO:0000256" key="6">
    <source>
        <dbReference type="ARBA" id="ARBA00038076"/>
    </source>
</evidence>
<comment type="subcellular location">
    <subcellularLocation>
        <location evidence="1">Cell membrane</location>
        <topology evidence="1">Multi-pass membrane protein</topology>
    </subcellularLocation>
</comment>
<evidence type="ECO:0000256" key="1">
    <source>
        <dbReference type="ARBA" id="ARBA00004651"/>
    </source>
</evidence>
<dbReference type="GO" id="GO:0005886">
    <property type="term" value="C:plasma membrane"/>
    <property type="evidence" value="ECO:0007669"/>
    <property type="project" value="UniProtKB-SubCell"/>
</dbReference>
<accession>A0A1M5GHW0</accession>
<feature type="transmembrane region" description="Helical" evidence="7">
    <location>
        <begin position="20"/>
        <end position="41"/>
    </location>
</feature>
<evidence type="ECO:0000259" key="8">
    <source>
        <dbReference type="Pfam" id="PF02687"/>
    </source>
</evidence>
<protein>
    <submittedName>
        <fullName evidence="9">Putative ABC transport system permease protein</fullName>
    </submittedName>
</protein>
<feature type="transmembrane region" description="Helical" evidence="7">
    <location>
        <begin position="337"/>
        <end position="359"/>
    </location>
</feature>